<organism evidence="1 2">
    <name type="scientific">Eretmocerus hayati</name>
    <dbReference type="NCBI Taxonomy" id="131215"/>
    <lineage>
        <taxon>Eukaryota</taxon>
        <taxon>Metazoa</taxon>
        <taxon>Ecdysozoa</taxon>
        <taxon>Arthropoda</taxon>
        <taxon>Hexapoda</taxon>
        <taxon>Insecta</taxon>
        <taxon>Pterygota</taxon>
        <taxon>Neoptera</taxon>
        <taxon>Endopterygota</taxon>
        <taxon>Hymenoptera</taxon>
        <taxon>Apocrita</taxon>
        <taxon>Proctotrupomorpha</taxon>
        <taxon>Chalcidoidea</taxon>
        <taxon>Aphelinidae</taxon>
        <taxon>Aphelininae</taxon>
        <taxon>Eretmocerus</taxon>
    </lineage>
</organism>
<dbReference type="EMBL" id="CM056741">
    <property type="protein sequence ID" value="KAJ8682622.1"/>
    <property type="molecule type" value="Genomic_DNA"/>
</dbReference>
<gene>
    <name evidence="1" type="ORF">QAD02_018414</name>
</gene>
<proteinExistence type="predicted"/>
<comment type="caution">
    <text evidence="1">The sequence shown here is derived from an EMBL/GenBank/DDBJ whole genome shotgun (WGS) entry which is preliminary data.</text>
</comment>
<accession>A0ACC2PGN1</accession>
<evidence type="ECO:0000313" key="1">
    <source>
        <dbReference type="EMBL" id="KAJ8682622.1"/>
    </source>
</evidence>
<keyword evidence="2" id="KW-1185">Reference proteome</keyword>
<evidence type="ECO:0000313" key="2">
    <source>
        <dbReference type="Proteomes" id="UP001239111"/>
    </source>
</evidence>
<sequence>MMSHEDMECAQHVLALDEPERALTRIKTPKGCTVDVPHYVHLSWDLIINNNRSTIMRDTPVDIFLGHGDISSQDATSHFKEDGTWLLVNLSEMGTFVNGQIMGQGERRIIKMDDTLQFSKNTYFKYSFAMFPAVSHEENPNFMTLPGVQDARATLRSLESEKRIVLREYATVWENFENCHQMLQTLQASNQKLLAKLKRNQSERQAVEADYSVASTKMINLIERMRSLRLSLEAECEYLANKSSPLADGVLATYRGQSNVVEGFLQSWTAQVREQRQGAINADQDNREDVVHPLQVFNVRRSPFPGEIIISSSPDPYPEHS</sequence>
<name>A0ACC2PGN1_9HYME</name>
<dbReference type="Proteomes" id="UP001239111">
    <property type="component" value="Chromosome 1"/>
</dbReference>
<protein>
    <submittedName>
        <fullName evidence="1">Uncharacterized protein</fullName>
    </submittedName>
</protein>
<reference evidence="1" key="1">
    <citation type="submission" date="2023-04" db="EMBL/GenBank/DDBJ databases">
        <title>A chromosome-level genome assembly of the parasitoid wasp Eretmocerus hayati.</title>
        <authorList>
            <person name="Zhong Y."/>
            <person name="Liu S."/>
            <person name="Liu Y."/>
        </authorList>
    </citation>
    <scope>NUCLEOTIDE SEQUENCE</scope>
    <source>
        <strain evidence="1">ZJU_SS_LIU_2023</strain>
    </source>
</reference>